<dbReference type="Pfam" id="PF20036">
    <property type="entry name" value="Gp13-like"/>
    <property type="match status" value="1"/>
</dbReference>
<name>A0AAD3NYB8_9RHOB</name>
<gene>
    <name evidence="1" type="ORF">GCM10017635_09530</name>
</gene>
<dbReference type="EMBL" id="BSFH01000017">
    <property type="protein sequence ID" value="GLK63483.1"/>
    <property type="molecule type" value="Genomic_DNA"/>
</dbReference>
<reference evidence="1" key="1">
    <citation type="journal article" date="2014" name="Int. J. Syst. Evol. Microbiol.">
        <title>Complete genome sequence of Corynebacterium casei LMG S-19264T (=DSM 44701T), isolated from a smear-ripened cheese.</title>
        <authorList>
            <consortium name="US DOE Joint Genome Institute (JGI-PGF)"/>
            <person name="Walter F."/>
            <person name="Albersmeier A."/>
            <person name="Kalinowski J."/>
            <person name="Ruckert C."/>
        </authorList>
    </citation>
    <scope>NUCLEOTIDE SEQUENCE</scope>
    <source>
        <strain evidence="1">VKM B-2222</strain>
    </source>
</reference>
<dbReference type="AlphaFoldDB" id="A0AAD3NYB8"/>
<protein>
    <recommendedName>
        <fullName evidence="3">Major capsid protein</fullName>
    </recommendedName>
</protein>
<dbReference type="InterPro" id="IPR045404">
    <property type="entry name" value="Gp13-like"/>
</dbReference>
<organism evidence="1 2">
    <name type="scientific">Paracoccus kondratievae</name>
    <dbReference type="NCBI Taxonomy" id="135740"/>
    <lineage>
        <taxon>Bacteria</taxon>
        <taxon>Pseudomonadati</taxon>
        <taxon>Pseudomonadota</taxon>
        <taxon>Alphaproteobacteria</taxon>
        <taxon>Rhodobacterales</taxon>
        <taxon>Paracoccaceae</taxon>
        <taxon>Paracoccus</taxon>
    </lineage>
</organism>
<dbReference type="RefSeq" id="WP_271179315.1">
    <property type="nucleotide sequence ID" value="NZ_BSFH01000017.1"/>
</dbReference>
<reference evidence="1" key="2">
    <citation type="submission" date="2023-01" db="EMBL/GenBank/DDBJ databases">
        <authorList>
            <person name="Sun Q."/>
            <person name="Evtushenko L."/>
        </authorList>
    </citation>
    <scope>NUCLEOTIDE SEQUENCE</scope>
    <source>
        <strain evidence="1">VKM B-2222</strain>
    </source>
</reference>
<evidence type="ECO:0000313" key="2">
    <source>
        <dbReference type="Proteomes" id="UP001143349"/>
    </source>
</evidence>
<dbReference type="Proteomes" id="UP001143349">
    <property type="component" value="Unassembled WGS sequence"/>
</dbReference>
<comment type="caution">
    <text evidence="1">The sequence shown here is derived from an EMBL/GenBank/DDBJ whole genome shotgun (WGS) entry which is preliminary data.</text>
</comment>
<proteinExistence type="predicted"/>
<evidence type="ECO:0000313" key="1">
    <source>
        <dbReference type="EMBL" id="GLK63483.1"/>
    </source>
</evidence>
<keyword evidence="2" id="KW-1185">Reference proteome</keyword>
<evidence type="ECO:0008006" key="3">
    <source>
        <dbReference type="Google" id="ProtNLM"/>
    </source>
</evidence>
<sequence length="329" mass="34897">MSLSDMEVFNTYFMPATIETLAQMVEKFNAASNGAIVLTTEGFDGDFLQTSFYAAIQGARRRVDRYASNTAVNPVDLTQVKHSTVKVAGGFGPVRYEPSQMTWLRKPTAEGVEVASRFFAEALLQDQLNTAISALVAAISNQGTAATVDVSTGSNAKVVDYAAVNSSHALFGDHSAQIVAQVMDGVQYHHFIGQNLANNANLFQAGNVRVIDILGRPAIVTDAPALFSAAVTSPATPAKRRVLSLVTGAATVHDGRNLVSNIQTSNGKERIETTLQIDYDFGVGLKGYAWDEANGGKSPTDAELATGSNWDRIATDIKHTAGVLAVGLA</sequence>
<accession>A0AAD3NYB8</accession>